<keyword evidence="1" id="KW-1133">Transmembrane helix</keyword>
<dbReference type="Ensembl" id="ENSCJPT00005007596.1">
    <property type="protein sequence ID" value="ENSCJPP00005004555.1"/>
    <property type="gene ID" value="ENSCJPG00005004488.1"/>
</dbReference>
<gene>
    <name evidence="2" type="primary">TSPAN31</name>
</gene>
<name>A0A8C2T005_COTJA</name>
<protein>
    <submittedName>
        <fullName evidence="2">Tetraspanin 31</fullName>
    </submittedName>
</protein>
<reference evidence="2" key="1">
    <citation type="submission" date="2015-11" db="EMBL/GenBank/DDBJ databases">
        <authorList>
            <consortium name="International Coturnix japonica Genome Analysis Consortium"/>
            <person name="Warren W."/>
            <person name="Burt D.W."/>
            <person name="Antin P.B."/>
            <person name="Lanford R."/>
            <person name="Gros J."/>
            <person name="Wilson R.K."/>
        </authorList>
    </citation>
    <scope>NUCLEOTIDE SEQUENCE [LARGE SCALE GENOMIC DNA]</scope>
</reference>
<reference evidence="2" key="3">
    <citation type="submission" date="2025-09" db="UniProtKB">
        <authorList>
            <consortium name="Ensembl"/>
        </authorList>
    </citation>
    <scope>IDENTIFICATION</scope>
</reference>
<keyword evidence="1" id="KW-0472">Membrane</keyword>
<accession>A0A8C2T005</accession>
<keyword evidence="1" id="KW-0812">Transmembrane</keyword>
<feature type="transmembrane region" description="Helical" evidence="1">
    <location>
        <begin position="38"/>
        <end position="58"/>
    </location>
</feature>
<feature type="transmembrane region" description="Helical" evidence="1">
    <location>
        <begin position="65"/>
        <end position="84"/>
    </location>
</feature>
<organism evidence="2 3">
    <name type="scientific">Coturnix japonica</name>
    <name type="common">Japanese quail</name>
    <name type="synonym">Coturnix coturnix japonica</name>
    <dbReference type="NCBI Taxonomy" id="93934"/>
    <lineage>
        <taxon>Eukaryota</taxon>
        <taxon>Metazoa</taxon>
        <taxon>Chordata</taxon>
        <taxon>Craniata</taxon>
        <taxon>Vertebrata</taxon>
        <taxon>Euteleostomi</taxon>
        <taxon>Archelosauria</taxon>
        <taxon>Archosauria</taxon>
        <taxon>Dinosauria</taxon>
        <taxon>Saurischia</taxon>
        <taxon>Theropoda</taxon>
        <taxon>Coelurosauria</taxon>
        <taxon>Aves</taxon>
        <taxon>Neognathae</taxon>
        <taxon>Galloanserae</taxon>
        <taxon>Galliformes</taxon>
        <taxon>Phasianidae</taxon>
        <taxon>Perdicinae</taxon>
        <taxon>Coturnix</taxon>
    </lineage>
</organism>
<evidence type="ECO:0000313" key="2">
    <source>
        <dbReference type="Ensembl" id="ENSCJPP00005004555.1"/>
    </source>
</evidence>
<reference evidence="2" key="2">
    <citation type="submission" date="2025-08" db="UniProtKB">
        <authorList>
            <consortium name="Ensembl"/>
        </authorList>
    </citation>
    <scope>IDENTIFICATION</scope>
</reference>
<proteinExistence type="predicted"/>
<dbReference type="GeneTree" id="ENSGT00940000160351"/>
<sequence length="216" mass="22019">MNLVCSSFSRSVSLVGLLLIAVAAWGRAVGVVSWVPLVGGVLAVGVLLLLIAAVGLVGAAHHHQVLLFFYMVVLGLLFLVQFSVSCSCLALDRGRQVGGDGGGTWWMGVLGGDQSGRWDMVGDIGGISARTAFLQHSDEALKLLGVGCSSASARWGRGYRVVGGWATYGRGGGTYDGGGYGAIGHGWADCRGDGGAMGTTGSGRGGGLMEDGEIWG</sequence>
<dbReference type="Proteomes" id="UP000694412">
    <property type="component" value="Chromosome LGE22C19W28_E50C23"/>
</dbReference>
<evidence type="ECO:0000256" key="1">
    <source>
        <dbReference type="SAM" id="Phobius"/>
    </source>
</evidence>
<dbReference type="PRINTS" id="PR00259">
    <property type="entry name" value="TMFOUR"/>
</dbReference>
<evidence type="ECO:0000313" key="3">
    <source>
        <dbReference type="Proteomes" id="UP000694412"/>
    </source>
</evidence>
<keyword evidence="3" id="KW-1185">Reference proteome</keyword>
<dbReference type="AlphaFoldDB" id="A0A8C2T005"/>